<evidence type="ECO:0000256" key="1">
    <source>
        <dbReference type="SAM" id="MobiDB-lite"/>
    </source>
</evidence>
<dbReference type="Proteomes" id="UP000646827">
    <property type="component" value="Unassembled WGS sequence"/>
</dbReference>
<comment type="caution">
    <text evidence="2">The sequence shown here is derived from an EMBL/GenBank/DDBJ whole genome shotgun (WGS) entry which is preliminary data.</text>
</comment>
<dbReference type="AlphaFoldDB" id="A0A8H7V3I3"/>
<sequence length="146" mass="16467">MPFPLPYELGNAFLMDEEIQNAWSRAIECATVLVGEELSTNPNNWSKGFQNVVWSKFLMEIENINTLYLIVKNSFSRTIIREQEPVPINKYINDTSGVVLLQYQEHQQSSLAYLNSNNNNVSNNHYHSNMSGGTNKLSSPGIIGKG</sequence>
<protein>
    <submittedName>
        <fullName evidence="2">Uncharacterized protein</fullName>
    </submittedName>
</protein>
<keyword evidence="3" id="KW-1185">Reference proteome</keyword>
<reference evidence="2 3" key="1">
    <citation type="submission" date="2020-12" db="EMBL/GenBank/DDBJ databases">
        <title>Metabolic potential, ecology and presence of endohyphal bacteria is reflected in genomic diversity of Mucoromycotina.</title>
        <authorList>
            <person name="Muszewska A."/>
            <person name="Okrasinska A."/>
            <person name="Steczkiewicz K."/>
            <person name="Drgas O."/>
            <person name="Orlowska M."/>
            <person name="Perlinska-Lenart U."/>
            <person name="Aleksandrzak-Piekarczyk T."/>
            <person name="Szatraj K."/>
            <person name="Zielenkiewicz U."/>
            <person name="Pilsyk S."/>
            <person name="Malc E."/>
            <person name="Mieczkowski P."/>
            <person name="Kruszewska J.S."/>
            <person name="Biernat P."/>
            <person name="Pawlowska J."/>
        </authorList>
    </citation>
    <scope>NUCLEOTIDE SEQUENCE [LARGE SCALE GENOMIC DNA]</scope>
    <source>
        <strain evidence="2 3">CBS 142.35</strain>
    </source>
</reference>
<accession>A0A8H7V3I3</accession>
<evidence type="ECO:0000313" key="3">
    <source>
        <dbReference type="Proteomes" id="UP000646827"/>
    </source>
</evidence>
<organism evidence="2 3">
    <name type="scientific">Circinella minor</name>
    <dbReference type="NCBI Taxonomy" id="1195481"/>
    <lineage>
        <taxon>Eukaryota</taxon>
        <taxon>Fungi</taxon>
        <taxon>Fungi incertae sedis</taxon>
        <taxon>Mucoromycota</taxon>
        <taxon>Mucoromycotina</taxon>
        <taxon>Mucoromycetes</taxon>
        <taxon>Mucorales</taxon>
        <taxon>Lichtheimiaceae</taxon>
        <taxon>Circinella</taxon>
    </lineage>
</organism>
<evidence type="ECO:0000313" key="2">
    <source>
        <dbReference type="EMBL" id="KAG2208836.1"/>
    </source>
</evidence>
<proteinExistence type="predicted"/>
<name>A0A8H7V3I3_9FUNG</name>
<dbReference type="OrthoDB" id="6910977at2759"/>
<feature type="region of interest" description="Disordered" evidence="1">
    <location>
        <begin position="126"/>
        <end position="146"/>
    </location>
</feature>
<dbReference type="EMBL" id="JAEPRB010001026">
    <property type="protein sequence ID" value="KAG2208836.1"/>
    <property type="molecule type" value="Genomic_DNA"/>
</dbReference>
<gene>
    <name evidence="2" type="ORF">INT45_003108</name>
</gene>